<dbReference type="SMART" id="SM00903">
    <property type="entry name" value="Flavin_Reduct"/>
    <property type="match status" value="1"/>
</dbReference>
<evidence type="ECO:0000259" key="3">
    <source>
        <dbReference type="SMART" id="SM00903"/>
    </source>
</evidence>
<feature type="compositionally biased region" description="Basic residues" evidence="2">
    <location>
        <begin position="277"/>
        <end position="286"/>
    </location>
</feature>
<keyword evidence="1" id="KW-0560">Oxidoreductase</keyword>
<dbReference type="GO" id="GO:0042602">
    <property type="term" value="F:riboflavin reductase (NADPH) activity"/>
    <property type="evidence" value="ECO:0007669"/>
    <property type="project" value="TreeGrafter"/>
</dbReference>
<name>A0AB34FTM1_9HYPO</name>
<dbReference type="InterPro" id="IPR050268">
    <property type="entry name" value="NADH-dep_flavin_reductase"/>
</dbReference>
<dbReference type="GO" id="GO:0010181">
    <property type="term" value="F:FMN binding"/>
    <property type="evidence" value="ECO:0007669"/>
    <property type="project" value="InterPro"/>
</dbReference>
<evidence type="ECO:0000313" key="5">
    <source>
        <dbReference type="Proteomes" id="UP001163105"/>
    </source>
</evidence>
<dbReference type="Proteomes" id="UP001163105">
    <property type="component" value="Unassembled WGS sequence"/>
</dbReference>
<protein>
    <submittedName>
        <fullName evidence="4">Oxidoreductase</fullName>
    </submittedName>
</protein>
<feature type="region of interest" description="Disordered" evidence="2">
    <location>
        <begin position="130"/>
        <end position="149"/>
    </location>
</feature>
<dbReference type="Pfam" id="PF01613">
    <property type="entry name" value="Flavin_Reduct"/>
    <property type="match status" value="1"/>
</dbReference>
<comment type="caution">
    <text evidence="4">The sequence shown here is derived from an EMBL/GenBank/DDBJ whole genome shotgun (WGS) entry which is preliminary data.</text>
</comment>
<accession>A0AB34FTM1</accession>
<evidence type="ECO:0000313" key="4">
    <source>
        <dbReference type="EMBL" id="KAJ6442188.1"/>
    </source>
</evidence>
<evidence type="ECO:0000256" key="1">
    <source>
        <dbReference type="ARBA" id="ARBA00023002"/>
    </source>
</evidence>
<evidence type="ECO:0000256" key="2">
    <source>
        <dbReference type="SAM" id="MobiDB-lite"/>
    </source>
</evidence>
<gene>
    <name evidence="4" type="ORF">O9K51_05741</name>
</gene>
<feature type="region of interest" description="Disordered" evidence="2">
    <location>
        <begin position="264"/>
        <end position="305"/>
    </location>
</feature>
<feature type="domain" description="Flavin reductase like" evidence="3">
    <location>
        <begin position="313"/>
        <end position="472"/>
    </location>
</feature>
<dbReference type="SUPFAM" id="SSF50475">
    <property type="entry name" value="FMN-binding split barrel"/>
    <property type="match status" value="1"/>
</dbReference>
<organism evidence="4 5">
    <name type="scientific">Purpureocillium lavendulum</name>
    <dbReference type="NCBI Taxonomy" id="1247861"/>
    <lineage>
        <taxon>Eukaryota</taxon>
        <taxon>Fungi</taxon>
        <taxon>Dikarya</taxon>
        <taxon>Ascomycota</taxon>
        <taxon>Pezizomycotina</taxon>
        <taxon>Sordariomycetes</taxon>
        <taxon>Hypocreomycetidae</taxon>
        <taxon>Hypocreales</taxon>
        <taxon>Ophiocordycipitaceae</taxon>
        <taxon>Purpureocillium</taxon>
    </lineage>
</organism>
<feature type="compositionally biased region" description="Basic and acidic residues" evidence="2">
    <location>
        <begin position="134"/>
        <end position="145"/>
    </location>
</feature>
<proteinExistence type="predicted"/>
<dbReference type="InterPro" id="IPR012349">
    <property type="entry name" value="Split_barrel_FMN-bd"/>
</dbReference>
<dbReference type="Gene3D" id="2.30.110.10">
    <property type="entry name" value="Electron Transport, Fmn-binding Protein, Chain A"/>
    <property type="match status" value="1"/>
</dbReference>
<dbReference type="PANTHER" id="PTHR30466">
    <property type="entry name" value="FLAVIN REDUCTASE"/>
    <property type="match status" value="1"/>
</dbReference>
<reference evidence="4" key="1">
    <citation type="submission" date="2023-01" db="EMBL/GenBank/DDBJ databases">
        <title>The growth and conidiation of Purpureocillium lavendulum are regulated by nitrogen source and histone H3K14 acetylation.</title>
        <authorList>
            <person name="Tang P."/>
            <person name="Han J."/>
            <person name="Zhang C."/>
            <person name="Tang P."/>
            <person name="Qi F."/>
            <person name="Zhang K."/>
            <person name="Liang L."/>
        </authorList>
    </citation>
    <scope>NUCLEOTIDE SEQUENCE</scope>
    <source>
        <strain evidence="4">YMF1.00683</strain>
    </source>
</reference>
<keyword evidence="5" id="KW-1185">Reference proteome</keyword>
<dbReference type="AlphaFoldDB" id="A0AB34FTM1"/>
<dbReference type="InterPro" id="IPR002563">
    <property type="entry name" value="Flavin_Rdtase-like_dom"/>
</dbReference>
<sequence>MTLRLLGPRILHRAGVLRRVSRDEVGEAIALVGASLRVGVGAGALLTGLGGGVVAPAEALAEGGQLAGLVELDVAERLLRGLPEQRVARVLGGAVEGQRRGAAHRVRGAVGQLHELREGVGPARARYKGRVPHLRGDDGSGRAERGAGGVSGGCCDGGASGGGAINSINARLYAVTPQQLRLLLHNEPTSAMKTCRAMRNASLAARGLRANPGRLVAAGPSSASTIQARTLSLQSVAKGVHDGVMGALEIGAWLTGRKPLQYASTSQRISPSQVRSQSHHHHRHPSFHVSPPSPPTADPEAETSLPEQLRSVMRLLANPVVVCTSTHGATPRAMTMSSFTSLTLAPTPLVTFNVATPSRTLDAIAASGHFNIHVLAGDAAGAAVADHFTRGNVDGVFDDLEGADVASVAGLPVLRGEGVLRVLRCRVLKDGPDGGLLRVRDHVIVVGEVVDMIPGKKSDEFGLAYADRKYRLVGGVIARD</sequence>
<dbReference type="EMBL" id="JAQHRD010000004">
    <property type="protein sequence ID" value="KAJ6442188.1"/>
    <property type="molecule type" value="Genomic_DNA"/>
</dbReference>
<dbReference type="PANTHER" id="PTHR30466:SF1">
    <property type="entry name" value="FMN REDUCTASE (NADH) RUTF"/>
    <property type="match status" value="1"/>
</dbReference>